<keyword evidence="2" id="KW-1185">Reference proteome</keyword>
<gene>
    <name evidence="1" type="ORF">CPB84DRAFT_326479</name>
</gene>
<evidence type="ECO:0000313" key="2">
    <source>
        <dbReference type="Proteomes" id="UP000724874"/>
    </source>
</evidence>
<proteinExistence type="predicted"/>
<sequence>MNSAALFQALGWLRERLANRVADPPRFENSYYPIICGMLTTAFPVENGFLVKPQCILRDSVSNHRGHHPHTSVDSFGDEVLPEKTLYGRSIEAQLLIPDYIVAEFTSNLTNDTIVCLVEIKTSPDPEELPVYEKQVKGYQASMKTKRQSPIATTLLCTGGETSVWKRRPGPAKEWAKQAGAIETCGRPFWNILMDLASHA</sequence>
<dbReference type="EMBL" id="JADNYJ010000156">
    <property type="protein sequence ID" value="KAF8878671.1"/>
    <property type="molecule type" value="Genomic_DNA"/>
</dbReference>
<evidence type="ECO:0000313" key="1">
    <source>
        <dbReference type="EMBL" id="KAF8878671.1"/>
    </source>
</evidence>
<dbReference type="Proteomes" id="UP000724874">
    <property type="component" value="Unassembled WGS sequence"/>
</dbReference>
<reference evidence="1" key="1">
    <citation type="submission" date="2020-11" db="EMBL/GenBank/DDBJ databases">
        <authorList>
            <consortium name="DOE Joint Genome Institute"/>
            <person name="Ahrendt S."/>
            <person name="Riley R."/>
            <person name="Andreopoulos W."/>
            <person name="LaButti K."/>
            <person name="Pangilinan J."/>
            <person name="Ruiz-duenas F.J."/>
            <person name="Barrasa J.M."/>
            <person name="Sanchez-Garcia M."/>
            <person name="Camarero S."/>
            <person name="Miyauchi S."/>
            <person name="Serrano A."/>
            <person name="Linde D."/>
            <person name="Babiker R."/>
            <person name="Drula E."/>
            <person name="Ayuso-Fernandez I."/>
            <person name="Pacheco R."/>
            <person name="Padilla G."/>
            <person name="Ferreira P."/>
            <person name="Barriuso J."/>
            <person name="Kellner H."/>
            <person name="Castanera R."/>
            <person name="Alfaro M."/>
            <person name="Ramirez L."/>
            <person name="Pisabarro A.G."/>
            <person name="Kuo A."/>
            <person name="Tritt A."/>
            <person name="Lipzen A."/>
            <person name="He G."/>
            <person name="Yan M."/>
            <person name="Ng V."/>
            <person name="Cullen D."/>
            <person name="Martin F."/>
            <person name="Rosso M.-N."/>
            <person name="Henrissat B."/>
            <person name="Hibbett D."/>
            <person name="Martinez A.T."/>
            <person name="Grigoriev I.V."/>
        </authorList>
    </citation>
    <scope>NUCLEOTIDE SEQUENCE</scope>
    <source>
        <strain evidence="1">AH 44721</strain>
    </source>
</reference>
<accession>A0A9P5NCT7</accession>
<organism evidence="1 2">
    <name type="scientific">Gymnopilus junonius</name>
    <name type="common">Spectacular rustgill mushroom</name>
    <name type="synonym">Gymnopilus spectabilis subsp. junonius</name>
    <dbReference type="NCBI Taxonomy" id="109634"/>
    <lineage>
        <taxon>Eukaryota</taxon>
        <taxon>Fungi</taxon>
        <taxon>Dikarya</taxon>
        <taxon>Basidiomycota</taxon>
        <taxon>Agaricomycotina</taxon>
        <taxon>Agaricomycetes</taxon>
        <taxon>Agaricomycetidae</taxon>
        <taxon>Agaricales</taxon>
        <taxon>Agaricineae</taxon>
        <taxon>Hymenogastraceae</taxon>
        <taxon>Gymnopilus</taxon>
    </lineage>
</organism>
<comment type="caution">
    <text evidence="1">The sequence shown here is derived from an EMBL/GenBank/DDBJ whole genome shotgun (WGS) entry which is preliminary data.</text>
</comment>
<dbReference type="OrthoDB" id="3250473at2759"/>
<dbReference type="AlphaFoldDB" id="A0A9P5NCT7"/>
<name>A0A9P5NCT7_GYMJU</name>
<protein>
    <submittedName>
        <fullName evidence="1">Uncharacterized protein</fullName>
    </submittedName>
</protein>